<keyword evidence="1" id="KW-1133">Transmembrane helix</keyword>
<dbReference type="InterPro" id="IPR005134">
    <property type="entry name" value="UPF0114"/>
</dbReference>
<feature type="transmembrane region" description="Helical" evidence="1">
    <location>
        <begin position="130"/>
        <end position="154"/>
    </location>
</feature>
<dbReference type="GO" id="GO:0009941">
    <property type="term" value="C:chloroplast envelope"/>
    <property type="evidence" value="ECO:0000318"/>
    <property type="project" value="GO_Central"/>
</dbReference>
<dbReference type="PANTHER" id="PTHR31721:SF3">
    <property type="entry name" value="EXPRESSED PROTEIN"/>
    <property type="match status" value="1"/>
</dbReference>
<evidence type="ECO:0000313" key="2">
    <source>
        <dbReference type="EMBL" id="KAJ0209836.1"/>
    </source>
</evidence>
<keyword evidence="1" id="KW-0472">Membrane</keyword>
<protein>
    <submittedName>
        <fullName evidence="2">Uncharacterized protein</fullName>
    </submittedName>
</protein>
<keyword evidence="3" id="KW-1185">Reference proteome</keyword>
<dbReference type="Proteomes" id="UP000235145">
    <property type="component" value="Unassembled WGS sequence"/>
</dbReference>
<dbReference type="EMBL" id="NBSK02000004">
    <property type="protein sequence ID" value="KAJ0209836.1"/>
    <property type="molecule type" value="Genomic_DNA"/>
</dbReference>
<dbReference type="Pfam" id="PF03350">
    <property type="entry name" value="UPF0114"/>
    <property type="match status" value="1"/>
</dbReference>
<feature type="transmembrane region" description="Helical" evidence="1">
    <location>
        <begin position="174"/>
        <end position="203"/>
    </location>
</feature>
<evidence type="ECO:0000256" key="1">
    <source>
        <dbReference type="SAM" id="Phobius"/>
    </source>
</evidence>
<name>A0A9R1VNX2_LACSA</name>
<gene>
    <name evidence="2" type="ORF">LSAT_V11C400204280</name>
</gene>
<dbReference type="OrthoDB" id="1912077at2759"/>
<comment type="caution">
    <text evidence="2">The sequence shown here is derived from an EMBL/GenBank/DDBJ whole genome shotgun (WGS) entry which is preliminary data.</text>
</comment>
<feature type="transmembrane region" description="Helical" evidence="1">
    <location>
        <begin position="267"/>
        <end position="289"/>
    </location>
</feature>
<evidence type="ECO:0000313" key="3">
    <source>
        <dbReference type="Proteomes" id="UP000235145"/>
    </source>
</evidence>
<sequence>MAAIRLTRMSTTPSALVASSIQTVLRTDTLRLRFTCVAAGFGSENGQLTGDIERKPVLVTKAATSMVAALGGTVTVVTAPTQISRRVDLATLLLIMKTMVRRKLKVAMRPRPWSLIIESLIEKFIMDSRFFTMFAVAGTLLGSVLCFLEGVFLVMESYLGYFQAISHHSDHGHIMHLLIEALDVFLVGTAMLTFGMGLHVMFVGSQASRGNGSTLPSSNFFGLFQLKEFPSWAGMKSISQAKSKIGHALMLLLQVGVLEKFKSIPLVTGLDLACFAASVFVSSAGLFVLSRLSVDTKIT</sequence>
<organism evidence="2 3">
    <name type="scientific">Lactuca sativa</name>
    <name type="common">Garden lettuce</name>
    <dbReference type="NCBI Taxonomy" id="4236"/>
    <lineage>
        <taxon>Eukaryota</taxon>
        <taxon>Viridiplantae</taxon>
        <taxon>Streptophyta</taxon>
        <taxon>Embryophyta</taxon>
        <taxon>Tracheophyta</taxon>
        <taxon>Spermatophyta</taxon>
        <taxon>Magnoliopsida</taxon>
        <taxon>eudicotyledons</taxon>
        <taxon>Gunneridae</taxon>
        <taxon>Pentapetalae</taxon>
        <taxon>asterids</taxon>
        <taxon>campanulids</taxon>
        <taxon>Asterales</taxon>
        <taxon>Asteraceae</taxon>
        <taxon>Cichorioideae</taxon>
        <taxon>Cichorieae</taxon>
        <taxon>Lactucinae</taxon>
        <taxon>Lactuca</taxon>
    </lineage>
</organism>
<dbReference type="PANTHER" id="PTHR31721">
    <property type="entry name" value="OS06G0710300 PROTEIN"/>
    <property type="match status" value="1"/>
</dbReference>
<dbReference type="AlphaFoldDB" id="A0A9R1VNX2"/>
<proteinExistence type="predicted"/>
<reference evidence="2 3" key="1">
    <citation type="journal article" date="2017" name="Nat. Commun.">
        <title>Genome assembly with in vitro proximity ligation data and whole-genome triplication in lettuce.</title>
        <authorList>
            <person name="Reyes-Chin-Wo S."/>
            <person name="Wang Z."/>
            <person name="Yang X."/>
            <person name="Kozik A."/>
            <person name="Arikit S."/>
            <person name="Song C."/>
            <person name="Xia L."/>
            <person name="Froenicke L."/>
            <person name="Lavelle D.O."/>
            <person name="Truco M.J."/>
            <person name="Xia R."/>
            <person name="Zhu S."/>
            <person name="Xu C."/>
            <person name="Xu H."/>
            <person name="Xu X."/>
            <person name="Cox K."/>
            <person name="Korf I."/>
            <person name="Meyers B.C."/>
            <person name="Michelmore R.W."/>
        </authorList>
    </citation>
    <scope>NUCLEOTIDE SEQUENCE [LARGE SCALE GENOMIC DNA]</scope>
    <source>
        <strain evidence="3">cv. Salinas</strain>
        <tissue evidence="2">Seedlings</tissue>
    </source>
</reference>
<keyword evidence="1" id="KW-0812">Transmembrane</keyword>
<accession>A0A9R1VNX2</accession>